<dbReference type="EMBL" id="MJEA01000009">
    <property type="protein sequence ID" value="OQO69729.1"/>
    <property type="molecule type" value="Genomic_DNA"/>
</dbReference>
<organism evidence="2 3">
    <name type="scientific">Enterococcus villorum</name>
    <dbReference type="NCBI Taxonomy" id="112904"/>
    <lineage>
        <taxon>Bacteria</taxon>
        <taxon>Bacillati</taxon>
        <taxon>Bacillota</taxon>
        <taxon>Bacilli</taxon>
        <taxon>Lactobacillales</taxon>
        <taxon>Enterococcaceae</taxon>
        <taxon>Enterococcus</taxon>
    </lineage>
</organism>
<gene>
    <name evidence="2" type="ORF">BH747_09210</name>
</gene>
<evidence type="ECO:0000313" key="2">
    <source>
        <dbReference type="EMBL" id="OQO69729.1"/>
    </source>
</evidence>
<accession>A0A1V8YML9</accession>
<dbReference type="STRING" id="112904.BH747_09210"/>
<name>A0A1V8YML9_9ENTE</name>
<evidence type="ECO:0000313" key="3">
    <source>
        <dbReference type="Proteomes" id="UP000192477"/>
    </source>
</evidence>
<dbReference type="AlphaFoldDB" id="A0A1V8YML9"/>
<evidence type="ECO:0000256" key="1">
    <source>
        <dbReference type="SAM" id="MobiDB-lite"/>
    </source>
</evidence>
<feature type="compositionally biased region" description="Basic and acidic residues" evidence="1">
    <location>
        <begin position="231"/>
        <end position="240"/>
    </location>
</feature>
<protein>
    <submittedName>
        <fullName evidence="2">Uncharacterized protein</fullName>
    </submittedName>
</protein>
<feature type="region of interest" description="Disordered" evidence="1">
    <location>
        <begin position="231"/>
        <end position="266"/>
    </location>
</feature>
<sequence>MDNGPDREVGKLEDLSKATPGMALTAVVKLFKFARGLARTVNKIRQSRVAKRTERAERELVGELFAKAKEMGEDGKFLENILRQDPEWKKYLKPESKSIWSKLFNLLFRSEPQQQAITQSIMTGKEAWKAKSNFLNLLSTKDSTSKLRDLIDSNPQLKAYFENSKKPKDMPLKAVDTDRNVEQRRPSKAVDTNLNVSNNQSLAKEGKQLNKFSDITQHAKQNSALWNEKLRQENKARERGLGSALTKPGIKPPMRRQSIPNISPGR</sequence>
<dbReference type="Proteomes" id="UP000192477">
    <property type="component" value="Unassembled WGS sequence"/>
</dbReference>
<dbReference type="RefSeq" id="WP_081184093.1">
    <property type="nucleotide sequence ID" value="NZ_MJEA01000009.1"/>
</dbReference>
<proteinExistence type="predicted"/>
<comment type="caution">
    <text evidence="2">The sequence shown here is derived from an EMBL/GenBank/DDBJ whole genome shotgun (WGS) entry which is preliminary data.</text>
</comment>
<reference evidence="2 3" key="1">
    <citation type="journal article" date="2017" name="BMC Microbiol.">
        <title>Comparative genomics of Enterococcus spp. isolated from bovine feces.</title>
        <authorList>
            <person name="Beukers A.G."/>
            <person name="Zaheer R."/>
            <person name="Goji N."/>
            <person name="Amoako K.K."/>
            <person name="Chaves A.V."/>
            <person name="Ward M.P."/>
            <person name="McAllister T.A."/>
        </authorList>
    </citation>
    <scope>NUCLEOTIDE SEQUENCE [LARGE SCALE GENOMIC DNA]</scope>
    <source>
        <strain evidence="2 3">F1129D 143</strain>
    </source>
</reference>